<reference evidence="3 4" key="1">
    <citation type="submission" date="2017-06" db="EMBL/GenBank/DDBJ databases">
        <title>Complete genome of Francisella halioticida.</title>
        <authorList>
            <person name="Sjodin A."/>
        </authorList>
    </citation>
    <scope>NUCLEOTIDE SEQUENCE [LARGE SCALE GENOMIC DNA]</scope>
    <source>
        <strain evidence="3 4">DSM 23729</strain>
    </source>
</reference>
<proteinExistence type="predicted"/>
<sequence length="278" mass="31671">MQKRICIIGGNGEMGQMTQNIFSKFLPEYTLTIFGQSDWQNPEQKLANQDIVILSVPIYLTNDIIKKTIPYLSQGTILADYTSIKKEPLDSMLTNYTGPVVGLHPIFGPTISSPDNQVIVVCDGRQQDKYQYFIDDLAKIGFSIEKMTAEEHDQAMTFIQGIEHFSVYCLGMFLKYKNVDIKKMLKLASPVYKMELNIVGRLFSQGPGLYADIIMSDEQRQQTITEFAEFVNSNAKKVSDGDKQTFIENFKAVKDWMGDFAPQSYKNTDKLLLKKKDY</sequence>
<dbReference type="SUPFAM" id="SSF48179">
    <property type="entry name" value="6-phosphogluconate dehydrogenase C-terminal domain-like"/>
    <property type="match status" value="1"/>
</dbReference>
<keyword evidence="1" id="KW-0560">Oxidoreductase</keyword>
<dbReference type="Pfam" id="PF20463">
    <property type="entry name" value="PDH_C"/>
    <property type="match status" value="1"/>
</dbReference>
<dbReference type="PROSITE" id="PS51176">
    <property type="entry name" value="PDH_ADH"/>
    <property type="match status" value="1"/>
</dbReference>
<dbReference type="EMBL" id="CP022132">
    <property type="protein sequence ID" value="ASG67077.1"/>
    <property type="molecule type" value="Genomic_DNA"/>
</dbReference>
<dbReference type="InterPro" id="IPR046826">
    <property type="entry name" value="PDH_N"/>
</dbReference>
<dbReference type="InterPro" id="IPR003099">
    <property type="entry name" value="Prephen_DH"/>
</dbReference>
<dbReference type="PANTHER" id="PTHR21363">
    <property type="entry name" value="PREPHENATE DEHYDROGENASE"/>
    <property type="match status" value="1"/>
</dbReference>
<organism evidence="3 4">
    <name type="scientific">Francisella halioticida</name>
    <dbReference type="NCBI Taxonomy" id="549298"/>
    <lineage>
        <taxon>Bacteria</taxon>
        <taxon>Pseudomonadati</taxon>
        <taxon>Pseudomonadota</taxon>
        <taxon>Gammaproteobacteria</taxon>
        <taxon>Thiotrichales</taxon>
        <taxon>Francisellaceae</taxon>
        <taxon>Francisella</taxon>
    </lineage>
</organism>
<feature type="domain" description="Prephenate/arogenate dehydrogenase" evidence="2">
    <location>
        <begin position="3"/>
        <end position="268"/>
    </location>
</feature>
<dbReference type="Gene3D" id="3.40.50.720">
    <property type="entry name" value="NAD(P)-binding Rossmann-like Domain"/>
    <property type="match status" value="1"/>
</dbReference>
<accession>A0ABM6LWV6</accession>
<evidence type="ECO:0000313" key="4">
    <source>
        <dbReference type="Proteomes" id="UP000249910"/>
    </source>
</evidence>
<protein>
    <submittedName>
        <fullName evidence="3">Bifunctional chorismate mutase/prephenate dehydrogenase</fullName>
    </submittedName>
</protein>
<keyword evidence="4" id="KW-1185">Reference proteome</keyword>
<dbReference type="Proteomes" id="UP000249910">
    <property type="component" value="Chromosome"/>
</dbReference>
<dbReference type="PANTHER" id="PTHR21363:SF0">
    <property type="entry name" value="PREPHENATE DEHYDROGENASE [NADP(+)]"/>
    <property type="match status" value="1"/>
</dbReference>
<dbReference type="SUPFAM" id="SSF51735">
    <property type="entry name" value="NAD(P)-binding Rossmann-fold domains"/>
    <property type="match status" value="1"/>
</dbReference>
<gene>
    <name evidence="3" type="ORF">CDV26_00560</name>
</gene>
<dbReference type="InterPro" id="IPR036291">
    <property type="entry name" value="NAD(P)-bd_dom_sf"/>
</dbReference>
<evidence type="ECO:0000259" key="2">
    <source>
        <dbReference type="PROSITE" id="PS51176"/>
    </source>
</evidence>
<name>A0ABM6LWV6_9GAMM</name>
<evidence type="ECO:0000256" key="1">
    <source>
        <dbReference type="ARBA" id="ARBA00023002"/>
    </source>
</evidence>
<dbReference type="Gene3D" id="1.10.3660.10">
    <property type="entry name" value="6-phosphogluconate dehydrogenase C-terminal like domain"/>
    <property type="match status" value="1"/>
</dbReference>
<dbReference type="InterPro" id="IPR046825">
    <property type="entry name" value="PDH_C"/>
</dbReference>
<dbReference type="Pfam" id="PF02153">
    <property type="entry name" value="PDH_N"/>
    <property type="match status" value="1"/>
</dbReference>
<dbReference type="NCBIfam" id="NF008400">
    <property type="entry name" value="PRK11199.1"/>
    <property type="match status" value="1"/>
</dbReference>
<dbReference type="InterPro" id="IPR050812">
    <property type="entry name" value="Preph/Arog_dehydrog"/>
</dbReference>
<evidence type="ECO:0000313" key="3">
    <source>
        <dbReference type="EMBL" id="ASG67077.1"/>
    </source>
</evidence>
<dbReference type="RefSeq" id="WP_088771642.1">
    <property type="nucleotide sequence ID" value="NZ_CP022132.1"/>
</dbReference>
<dbReference type="InterPro" id="IPR008927">
    <property type="entry name" value="6-PGluconate_DH-like_C_sf"/>
</dbReference>